<dbReference type="Pfam" id="PF05510">
    <property type="entry name" value="Sarcoglycan_2"/>
    <property type="match status" value="1"/>
</dbReference>
<dbReference type="InterPro" id="IPR008908">
    <property type="entry name" value="Sarcoglycan_alpha/epsilon"/>
</dbReference>
<dbReference type="Proteomes" id="UP000695022">
    <property type="component" value="Unplaced"/>
</dbReference>
<feature type="transmembrane region" description="Helical" evidence="1">
    <location>
        <begin position="270"/>
        <end position="299"/>
    </location>
</feature>
<name>A0ABM1EX98_PRICU</name>
<evidence type="ECO:0000256" key="1">
    <source>
        <dbReference type="SAM" id="Phobius"/>
    </source>
</evidence>
<keyword evidence="1" id="KW-0472">Membrane</keyword>
<proteinExistence type="predicted"/>
<evidence type="ECO:0000313" key="3">
    <source>
        <dbReference type="Proteomes" id="UP000695022"/>
    </source>
</evidence>
<gene>
    <name evidence="4" type="primary">LOC106816713</name>
</gene>
<dbReference type="PANTHER" id="PTHR10132">
    <property type="entry name" value="ALPHA-/EPSILON-SARCOGLYCAN FAMILY MEMBER"/>
    <property type="match status" value="1"/>
</dbReference>
<evidence type="ECO:0000313" key="4">
    <source>
        <dbReference type="RefSeq" id="XP_014676819.1"/>
    </source>
</evidence>
<evidence type="ECO:0000259" key="2">
    <source>
        <dbReference type="Pfam" id="PF05510"/>
    </source>
</evidence>
<feature type="domain" description="Sarcoglycan alpha/epsilon N-terminal" evidence="2">
    <location>
        <begin position="15"/>
        <end position="101"/>
    </location>
</feature>
<reference evidence="4" key="1">
    <citation type="submission" date="2025-08" db="UniProtKB">
        <authorList>
            <consortium name="RefSeq"/>
        </authorList>
    </citation>
    <scope>IDENTIFICATION</scope>
</reference>
<dbReference type="RefSeq" id="XP_014676819.1">
    <property type="nucleotide sequence ID" value="XM_014821333.1"/>
</dbReference>
<organism evidence="3 4">
    <name type="scientific">Priapulus caudatus</name>
    <name type="common">Priapulid worm</name>
    <dbReference type="NCBI Taxonomy" id="37621"/>
    <lineage>
        <taxon>Eukaryota</taxon>
        <taxon>Metazoa</taxon>
        <taxon>Ecdysozoa</taxon>
        <taxon>Scalidophora</taxon>
        <taxon>Priapulida</taxon>
        <taxon>Priapulimorpha</taxon>
        <taxon>Priapulimorphida</taxon>
        <taxon>Priapulidae</taxon>
        <taxon>Priapulus</taxon>
    </lineage>
</organism>
<keyword evidence="3" id="KW-1185">Reference proteome</keyword>
<keyword evidence="1" id="KW-0812">Transmembrane</keyword>
<dbReference type="GeneID" id="106816713"/>
<protein>
    <submittedName>
        <fullName evidence="4">Alpha-sarcoglycan-like</fullName>
    </submittedName>
</protein>
<accession>A0ABM1EX98</accession>
<dbReference type="PANTHER" id="PTHR10132:SF14">
    <property type="entry name" value="SARCOGLYCAN ALPHA, ISOFORM C"/>
    <property type="match status" value="1"/>
</dbReference>
<keyword evidence="1" id="KW-1133">Transmembrane helix</keyword>
<dbReference type="InterPro" id="IPR048346">
    <property type="entry name" value="Sarcoglycan_N"/>
</dbReference>
<dbReference type="InterPro" id="IPR015919">
    <property type="entry name" value="Cadherin-like_sf"/>
</dbReference>
<sequence length="303" mass="33561">MLHRSPDGARNVEEATSKQLFVYKVEKTRFASADDHVMFRAALKDYPMLPLWLKLHQTNHSSDAFLYGIPGSGDASQDVLVIEIVAVNVESYDTARRKLRLRVIGDSPRAATQMQEVQLHIENKNLEDLLQPPTLLDLLDRIKDFSVWPNAGADLRVTDVKKMEEGDSDSVILKVASTAPHSAALLGVLSRKQRESWCEDGGGGDGVPAGAVSTDAVFAPEFLIDWCMLELTTLLPPGEMETASKQLHPIALEDEIGFHPPISRHPPRDFFWVVFLTLVVPCAALLFVVISFACIVFGFREGQ</sequence>
<dbReference type="SUPFAM" id="SSF49313">
    <property type="entry name" value="Cadherin-like"/>
    <property type="match status" value="1"/>
</dbReference>